<name>A0A512M1V1_9BACT</name>
<dbReference type="InterPro" id="IPR000524">
    <property type="entry name" value="Tscrpt_reg_HTH_GntR"/>
</dbReference>
<dbReference type="AlphaFoldDB" id="A0A512M1V1"/>
<gene>
    <name evidence="5" type="ORF">BGE01nite_00040</name>
</gene>
<dbReference type="SUPFAM" id="SSF48008">
    <property type="entry name" value="GntR ligand-binding domain-like"/>
    <property type="match status" value="1"/>
</dbReference>
<evidence type="ECO:0000313" key="6">
    <source>
        <dbReference type="Proteomes" id="UP000321577"/>
    </source>
</evidence>
<dbReference type="SMART" id="SM00895">
    <property type="entry name" value="FCD"/>
    <property type="match status" value="1"/>
</dbReference>
<dbReference type="InterPro" id="IPR008920">
    <property type="entry name" value="TF_FadR/GntR_C"/>
</dbReference>
<evidence type="ECO:0000256" key="2">
    <source>
        <dbReference type="ARBA" id="ARBA00023125"/>
    </source>
</evidence>
<keyword evidence="3" id="KW-0804">Transcription</keyword>
<dbReference type="GO" id="GO:0003700">
    <property type="term" value="F:DNA-binding transcription factor activity"/>
    <property type="evidence" value="ECO:0007669"/>
    <property type="project" value="InterPro"/>
</dbReference>
<dbReference type="RefSeq" id="WP_146848207.1">
    <property type="nucleotide sequence ID" value="NZ_BKAG01000001.1"/>
</dbReference>
<feature type="domain" description="HTH gntR-type" evidence="4">
    <location>
        <begin position="15"/>
        <end position="82"/>
    </location>
</feature>
<evidence type="ECO:0000313" key="5">
    <source>
        <dbReference type="EMBL" id="GEP40713.1"/>
    </source>
</evidence>
<evidence type="ECO:0000259" key="4">
    <source>
        <dbReference type="PROSITE" id="PS50949"/>
    </source>
</evidence>
<keyword evidence="2" id="KW-0238">DNA-binding</keyword>
<keyword evidence="1" id="KW-0805">Transcription regulation</keyword>
<dbReference type="PROSITE" id="PS50949">
    <property type="entry name" value="HTH_GNTR"/>
    <property type="match status" value="1"/>
</dbReference>
<dbReference type="GO" id="GO:0003677">
    <property type="term" value="F:DNA binding"/>
    <property type="evidence" value="ECO:0007669"/>
    <property type="project" value="UniProtKB-KW"/>
</dbReference>
<keyword evidence="6" id="KW-1185">Reference proteome</keyword>
<organism evidence="5 6">
    <name type="scientific">Brevifollis gellanilyticus</name>
    <dbReference type="NCBI Taxonomy" id="748831"/>
    <lineage>
        <taxon>Bacteria</taxon>
        <taxon>Pseudomonadati</taxon>
        <taxon>Verrucomicrobiota</taxon>
        <taxon>Verrucomicrobiia</taxon>
        <taxon>Verrucomicrobiales</taxon>
        <taxon>Verrucomicrobiaceae</taxon>
    </lineage>
</organism>
<dbReference type="InterPro" id="IPR036390">
    <property type="entry name" value="WH_DNA-bd_sf"/>
</dbReference>
<dbReference type="PANTHER" id="PTHR43537">
    <property type="entry name" value="TRANSCRIPTIONAL REGULATOR, GNTR FAMILY"/>
    <property type="match status" value="1"/>
</dbReference>
<protein>
    <submittedName>
        <fullName evidence="5">Transcriptional regulator</fullName>
    </submittedName>
</protein>
<dbReference type="PANTHER" id="PTHR43537:SF51">
    <property type="entry name" value="HTH-TYPE TRANSCRIPTIONAL REGULATOR LGOR-RELATED"/>
    <property type="match status" value="1"/>
</dbReference>
<accession>A0A512M1V1</accession>
<dbReference type="SMART" id="SM00345">
    <property type="entry name" value="HTH_GNTR"/>
    <property type="match status" value="1"/>
</dbReference>
<dbReference type="CDD" id="cd07377">
    <property type="entry name" value="WHTH_GntR"/>
    <property type="match status" value="1"/>
</dbReference>
<dbReference type="Gene3D" id="1.20.120.530">
    <property type="entry name" value="GntR ligand-binding domain-like"/>
    <property type="match status" value="1"/>
</dbReference>
<dbReference type="Pfam" id="PF00392">
    <property type="entry name" value="GntR"/>
    <property type="match status" value="1"/>
</dbReference>
<dbReference type="Pfam" id="PF07729">
    <property type="entry name" value="FCD"/>
    <property type="match status" value="1"/>
</dbReference>
<dbReference type="PRINTS" id="PR00035">
    <property type="entry name" value="HTHGNTR"/>
</dbReference>
<dbReference type="Gene3D" id="1.10.10.10">
    <property type="entry name" value="Winged helix-like DNA-binding domain superfamily/Winged helix DNA-binding domain"/>
    <property type="match status" value="1"/>
</dbReference>
<reference evidence="5 6" key="1">
    <citation type="submission" date="2019-07" db="EMBL/GenBank/DDBJ databases">
        <title>Whole genome shotgun sequence of Brevifollis gellanilyticus NBRC 108608.</title>
        <authorList>
            <person name="Hosoyama A."/>
            <person name="Uohara A."/>
            <person name="Ohji S."/>
            <person name="Ichikawa N."/>
        </authorList>
    </citation>
    <scope>NUCLEOTIDE SEQUENCE [LARGE SCALE GENOMIC DNA]</scope>
    <source>
        <strain evidence="5 6">NBRC 108608</strain>
    </source>
</reference>
<evidence type="ECO:0000256" key="3">
    <source>
        <dbReference type="ARBA" id="ARBA00023163"/>
    </source>
</evidence>
<dbReference type="InterPro" id="IPR011711">
    <property type="entry name" value="GntR_C"/>
</dbReference>
<sequence>MASILDPVSPPISPSRLQSRAYQELKRLIVSGEFPPGTFLSERQLAQQLSMSKTPVHVALERLEAEGFVTISAQQGIVVRGMSLDDILDHYELREALESWVVRRLAGKLSAEQCQALETNLAGQHQALAENDLRQLILLDEQMHFLLCSYLNNREIIATMERLRDKVHQVILRVTDTDRTRPLESTNEHVAIIQAVIAGDGDRAAQLMIDHLEAGKHRILNPERFAR</sequence>
<proteinExistence type="predicted"/>
<dbReference type="EMBL" id="BKAG01000001">
    <property type="protein sequence ID" value="GEP40713.1"/>
    <property type="molecule type" value="Genomic_DNA"/>
</dbReference>
<dbReference type="OrthoDB" id="368257at2"/>
<dbReference type="SUPFAM" id="SSF46785">
    <property type="entry name" value="Winged helix' DNA-binding domain"/>
    <property type="match status" value="1"/>
</dbReference>
<evidence type="ECO:0000256" key="1">
    <source>
        <dbReference type="ARBA" id="ARBA00023015"/>
    </source>
</evidence>
<dbReference type="InterPro" id="IPR036388">
    <property type="entry name" value="WH-like_DNA-bd_sf"/>
</dbReference>
<comment type="caution">
    <text evidence="5">The sequence shown here is derived from an EMBL/GenBank/DDBJ whole genome shotgun (WGS) entry which is preliminary data.</text>
</comment>
<dbReference type="Proteomes" id="UP000321577">
    <property type="component" value="Unassembled WGS sequence"/>
</dbReference>